<dbReference type="SUPFAM" id="SSF81452">
    <property type="entry name" value="Cytochrome c oxidase subunit III-like"/>
    <property type="match status" value="1"/>
</dbReference>
<feature type="transmembrane region" description="Helical" evidence="1">
    <location>
        <begin position="178"/>
        <end position="198"/>
    </location>
</feature>
<dbReference type="GO" id="GO:0016020">
    <property type="term" value="C:membrane"/>
    <property type="evidence" value="ECO:0007669"/>
    <property type="project" value="InterPro"/>
</dbReference>
<gene>
    <name evidence="2" type="ordered locus">STAUR_0386</name>
    <name evidence="3" type="ORF">STIAU_1828</name>
</gene>
<dbReference type="Proteomes" id="UP000001351">
    <property type="component" value="Chromosome"/>
</dbReference>
<feature type="transmembrane region" description="Helical" evidence="1">
    <location>
        <begin position="73"/>
        <end position="92"/>
    </location>
</feature>
<dbReference type="HOGENOM" id="CLU_1382089_0_0_7"/>
<dbReference type="eggNOG" id="COG1845">
    <property type="taxonomic scope" value="Bacteria"/>
</dbReference>
<dbReference type="InterPro" id="IPR035973">
    <property type="entry name" value="Cyt_c_oxidase_su3-like_sf"/>
</dbReference>
<evidence type="ECO:0000313" key="3">
    <source>
        <dbReference type="EMBL" id="EAU62917.1"/>
    </source>
</evidence>
<dbReference type="GO" id="GO:0022904">
    <property type="term" value="P:respiratory electron transport chain"/>
    <property type="evidence" value="ECO:0007669"/>
    <property type="project" value="InterPro"/>
</dbReference>
<dbReference type="GO" id="GO:0004129">
    <property type="term" value="F:cytochrome-c oxidase activity"/>
    <property type="evidence" value="ECO:0007669"/>
    <property type="project" value="InterPro"/>
</dbReference>
<proteinExistence type="predicted"/>
<feature type="transmembrane region" description="Helical" evidence="1">
    <location>
        <begin position="42"/>
        <end position="61"/>
    </location>
</feature>
<keyword evidence="4" id="KW-1185">Reference proteome</keyword>
<dbReference type="RefSeq" id="WP_002618380.1">
    <property type="nucleotide sequence ID" value="NC_014623.1"/>
</dbReference>
<dbReference type="KEGG" id="sur:STAUR_0386"/>
<evidence type="ECO:0000313" key="2">
    <source>
        <dbReference type="EMBL" id="ADO68195.1"/>
    </source>
</evidence>
<dbReference type="EMBL" id="CP002271">
    <property type="protein sequence ID" value="ADO68195.1"/>
    <property type="molecule type" value="Genomic_DNA"/>
</dbReference>
<dbReference type="AlphaFoldDB" id="Q08R16"/>
<evidence type="ECO:0000313" key="4">
    <source>
        <dbReference type="Proteomes" id="UP000001351"/>
    </source>
</evidence>
<dbReference type="OrthoDB" id="10019022at2"/>
<evidence type="ECO:0000256" key="1">
    <source>
        <dbReference type="SAM" id="Phobius"/>
    </source>
</evidence>
<sequence length="199" mass="20674">MPSQGPVSLPPEAKPGASVSPAEVLHAQTDAATASFGVRVGLLAWGMFFAALAFAVGYLRMRAPWPPAGMPPLPRILPALGVVLLVTAAGLLHFGGRQEHVRRYVASALGAQMGFLVVQGFVLITLWQGGIRLPEGGVYASAVHGLGALHAAHGGIGVMGLALRGFRSGDVRGEVRLWALYGDFLAATGVLFLVAVYLT</sequence>
<dbReference type="Proteomes" id="UP000032702">
    <property type="component" value="Unassembled WGS sequence"/>
</dbReference>
<keyword evidence="1" id="KW-0812">Transmembrane</keyword>
<keyword evidence="1" id="KW-0472">Membrane</keyword>
<dbReference type="STRING" id="378806.STAUR_0386"/>
<reference evidence="2 4" key="2">
    <citation type="journal article" date="2011" name="Mol. Biol. Evol.">
        <title>Comparative genomic analysis of fruiting body formation in Myxococcales.</title>
        <authorList>
            <person name="Huntley S."/>
            <person name="Hamann N."/>
            <person name="Wegener-Feldbrugge S."/>
            <person name="Treuner-Lange A."/>
            <person name="Kube M."/>
            <person name="Reinhardt R."/>
            <person name="Klages S."/>
            <person name="Muller R."/>
            <person name="Ronning C.M."/>
            <person name="Nierman W.C."/>
            <person name="Sogaard-Andersen L."/>
        </authorList>
    </citation>
    <scope>NUCLEOTIDE SEQUENCE [LARGE SCALE GENOMIC DNA]</scope>
    <source>
        <strain evidence="2 4">DW4/3-1</strain>
    </source>
</reference>
<dbReference type="InterPro" id="IPR013833">
    <property type="entry name" value="Cyt_c_oxidase_su3_a-hlx"/>
</dbReference>
<organism evidence="3 5">
    <name type="scientific">Stigmatella aurantiaca (strain DW4/3-1)</name>
    <dbReference type="NCBI Taxonomy" id="378806"/>
    <lineage>
        <taxon>Bacteria</taxon>
        <taxon>Pseudomonadati</taxon>
        <taxon>Myxococcota</taxon>
        <taxon>Myxococcia</taxon>
        <taxon>Myxococcales</taxon>
        <taxon>Cystobacterineae</taxon>
        <taxon>Archangiaceae</taxon>
        <taxon>Stigmatella</taxon>
    </lineage>
</organism>
<dbReference type="EMBL" id="AAMD01000195">
    <property type="protein sequence ID" value="EAU62917.1"/>
    <property type="molecule type" value="Genomic_DNA"/>
</dbReference>
<feature type="transmembrane region" description="Helical" evidence="1">
    <location>
        <begin position="104"/>
        <end position="127"/>
    </location>
</feature>
<evidence type="ECO:0000313" key="5">
    <source>
        <dbReference type="Proteomes" id="UP000032702"/>
    </source>
</evidence>
<reference evidence="3 5" key="1">
    <citation type="submission" date="2006-04" db="EMBL/GenBank/DDBJ databases">
        <authorList>
            <person name="Nierman W.C."/>
        </authorList>
    </citation>
    <scope>NUCLEOTIDE SEQUENCE [LARGE SCALE GENOMIC DNA]</scope>
    <source>
        <strain evidence="3 5">DW4/3-1</strain>
    </source>
</reference>
<feature type="transmembrane region" description="Helical" evidence="1">
    <location>
        <begin position="147"/>
        <end position="166"/>
    </location>
</feature>
<keyword evidence="1" id="KW-1133">Transmembrane helix</keyword>
<protein>
    <submittedName>
        <fullName evidence="2">Cytochrome c oxidase, subunit III</fullName>
    </submittedName>
</protein>
<dbReference type="Gene3D" id="1.20.120.80">
    <property type="entry name" value="Cytochrome c oxidase, subunit III, four-helix bundle"/>
    <property type="match status" value="1"/>
</dbReference>
<name>Q08R16_STIAD</name>
<accession>Q08R16</accession>